<reference evidence="1" key="2">
    <citation type="journal article" date="2015" name="Fish Shellfish Immunol.">
        <title>Early steps in the European eel (Anguilla anguilla)-Vibrio vulnificus interaction in the gills: Role of the RtxA13 toxin.</title>
        <authorList>
            <person name="Callol A."/>
            <person name="Pajuelo D."/>
            <person name="Ebbesson L."/>
            <person name="Teles M."/>
            <person name="MacKenzie S."/>
            <person name="Amaro C."/>
        </authorList>
    </citation>
    <scope>NUCLEOTIDE SEQUENCE</scope>
</reference>
<protein>
    <submittedName>
        <fullName evidence="1">Uncharacterized protein</fullName>
    </submittedName>
</protein>
<organism evidence="1">
    <name type="scientific">Anguilla anguilla</name>
    <name type="common">European freshwater eel</name>
    <name type="synonym">Muraena anguilla</name>
    <dbReference type="NCBI Taxonomy" id="7936"/>
    <lineage>
        <taxon>Eukaryota</taxon>
        <taxon>Metazoa</taxon>
        <taxon>Chordata</taxon>
        <taxon>Craniata</taxon>
        <taxon>Vertebrata</taxon>
        <taxon>Euteleostomi</taxon>
        <taxon>Actinopterygii</taxon>
        <taxon>Neopterygii</taxon>
        <taxon>Teleostei</taxon>
        <taxon>Anguilliformes</taxon>
        <taxon>Anguillidae</taxon>
        <taxon>Anguilla</taxon>
    </lineage>
</organism>
<dbReference type="EMBL" id="GBXM01092481">
    <property type="protein sequence ID" value="JAH16096.1"/>
    <property type="molecule type" value="Transcribed_RNA"/>
</dbReference>
<evidence type="ECO:0000313" key="1">
    <source>
        <dbReference type="EMBL" id="JAH16096.1"/>
    </source>
</evidence>
<name>A0A0E9QGT5_ANGAN</name>
<accession>A0A0E9QGT5</accession>
<reference evidence="1" key="1">
    <citation type="submission" date="2014-11" db="EMBL/GenBank/DDBJ databases">
        <authorList>
            <person name="Amaro Gonzalez C."/>
        </authorList>
    </citation>
    <scope>NUCLEOTIDE SEQUENCE</scope>
</reference>
<dbReference type="AlphaFoldDB" id="A0A0E9QGT5"/>
<proteinExistence type="predicted"/>
<sequence>MSEAANNQKPQQSRRKGTLTMKYEMGHATSLVCQPTYLSITCPIY</sequence>